<keyword evidence="1" id="KW-0812">Transmembrane</keyword>
<dbReference type="Proteomes" id="UP000234840">
    <property type="component" value="Unassembled WGS sequence"/>
</dbReference>
<name>A0A2N5PY77_MEDGN</name>
<feature type="transmembrane region" description="Helical" evidence="1">
    <location>
        <begin position="12"/>
        <end position="31"/>
    </location>
</feature>
<gene>
    <name evidence="2" type="ORF">CDL20_11140</name>
</gene>
<comment type="caution">
    <text evidence="2">The sequence shown here is derived from an EMBL/GenBank/DDBJ whole genome shotgun (WGS) entry which is preliminary data.</text>
</comment>
<feature type="transmembrane region" description="Helical" evidence="1">
    <location>
        <begin position="38"/>
        <end position="57"/>
    </location>
</feature>
<feature type="transmembrane region" description="Helical" evidence="1">
    <location>
        <begin position="63"/>
        <end position="86"/>
    </location>
</feature>
<evidence type="ECO:0000313" key="2">
    <source>
        <dbReference type="EMBL" id="PLT84819.1"/>
    </source>
</evidence>
<reference evidence="2 3" key="1">
    <citation type="journal article" date="2017" name="Genome Med.">
        <title>A novel Ruminococcus gnavus clade enriched in inflammatory bowel disease patients.</title>
        <authorList>
            <person name="Hall A.B."/>
            <person name="Yassour M."/>
            <person name="Sauk J."/>
            <person name="Garner A."/>
            <person name="Jiang X."/>
            <person name="Arthur T."/>
            <person name="Lagoudas G.K."/>
            <person name="Vatanen T."/>
            <person name="Fornelos N."/>
            <person name="Wilson R."/>
            <person name="Bertha M."/>
            <person name="Cohen M."/>
            <person name="Garber J."/>
            <person name="Khalili H."/>
            <person name="Gevers D."/>
            <person name="Ananthakrishnan A.N."/>
            <person name="Kugathasan S."/>
            <person name="Lander E.S."/>
            <person name="Blainey P."/>
            <person name="Vlamakis H."/>
            <person name="Xavier R.J."/>
            <person name="Huttenhower C."/>
        </authorList>
    </citation>
    <scope>NUCLEOTIDE SEQUENCE [LARGE SCALE GENOMIC DNA]</scope>
    <source>
        <strain evidence="2 3">RJX1128</strain>
    </source>
</reference>
<protein>
    <submittedName>
        <fullName evidence="2">Uncharacterized protein</fullName>
    </submittedName>
</protein>
<dbReference type="AlphaFoldDB" id="A0A2N5PY77"/>
<keyword evidence="1" id="KW-0472">Membrane</keyword>
<organism evidence="2 3">
    <name type="scientific">Mediterraneibacter gnavus</name>
    <name type="common">Ruminococcus gnavus</name>
    <dbReference type="NCBI Taxonomy" id="33038"/>
    <lineage>
        <taxon>Bacteria</taxon>
        <taxon>Bacillati</taxon>
        <taxon>Bacillota</taxon>
        <taxon>Clostridia</taxon>
        <taxon>Lachnospirales</taxon>
        <taxon>Lachnospiraceae</taxon>
        <taxon>Mediterraneibacter</taxon>
    </lineage>
</organism>
<sequence>MKGADSHTILSANSFFQIILLFFINFTNFIFIQTANLLILSIFHIIFIIPNPFVYYIQIYRSIFMHIAECYFDVMLIVFLHFSLFFMKQNILNRNIFSIFLIPSKKMADINHLFSSYI</sequence>
<evidence type="ECO:0000313" key="3">
    <source>
        <dbReference type="Proteomes" id="UP000234840"/>
    </source>
</evidence>
<evidence type="ECO:0000256" key="1">
    <source>
        <dbReference type="SAM" id="Phobius"/>
    </source>
</evidence>
<accession>A0A2N5PY77</accession>
<keyword evidence="1" id="KW-1133">Transmembrane helix</keyword>
<proteinExistence type="predicted"/>
<dbReference type="EMBL" id="NIHW01000029">
    <property type="protein sequence ID" value="PLT84819.1"/>
    <property type="molecule type" value="Genomic_DNA"/>
</dbReference>